<protein>
    <recommendedName>
        <fullName evidence="2">Pseudouridine synthase</fullName>
        <ecNumber evidence="2">5.4.99.-</ecNumber>
    </recommendedName>
</protein>
<dbReference type="CDD" id="cd02557">
    <property type="entry name" value="PseudoU_synth_ScRIB2"/>
    <property type="match status" value="1"/>
</dbReference>
<feature type="domain" description="Pseudouridine synthase RsuA/RluA-like" evidence="3">
    <location>
        <begin position="212"/>
        <end position="360"/>
    </location>
</feature>
<dbReference type="EC" id="5.4.99.-" evidence="2"/>
<dbReference type="Gene3D" id="3.30.2350.10">
    <property type="entry name" value="Pseudouridine synthase"/>
    <property type="match status" value="1"/>
</dbReference>
<dbReference type="InterPro" id="IPR050188">
    <property type="entry name" value="RluA_PseudoU_synthase"/>
</dbReference>
<keyword evidence="2" id="KW-0413">Isomerase</keyword>
<dbReference type="InterPro" id="IPR020103">
    <property type="entry name" value="PsdUridine_synth_cat_dom_sf"/>
</dbReference>
<dbReference type="InterPro" id="IPR006225">
    <property type="entry name" value="PsdUridine_synth_RluC/D"/>
</dbReference>
<evidence type="ECO:0000259" key="3">
    <source>
        <dbReference type="Pfam" id="PF00849"/>
    </source>
</evidence>
<keyword evidence="5" id="KW-1185">Reference proteome</keyword>
<comment type="similarity">
    <text evidence="2">Belongs to the pseudouridine synthase RluA family.</text>
</comment>
<evidence type="ECO:0000313" key="5">
    <source>
        <dbReference type="Proteomes" id="UP000193560"/>
    </source>
</evidence>
<organism evidence="4 5">
    <name type="scientific">Absidia repens</name>
    <dbReference type="NCBI Taxonomy" id="90262"/>
    <lineage>
        <taxon>Eukaryota</taxon>
        <taxon>Fungi</taxon>
        <taxon>Fungi incertae sedis</taxon>
        <taxon>Mucoromycota</taxon>
        <taxon>Mucoromycotina</taxon>
        <taxon>Mucoromycetes</taxon>
        <taxon>Mucorales</taxon>
        <taxon>Cunninghamellaceae</taxon>
        <taxon>Absidia</taxon>
    </lineage>
</organism>
<evidence type="ECO:0000256" key="2">
    <source>
        <dbReference type="RuleBase" id="RU362028"/>
    </source>
</evidence>
<dbReference type="GO" id="GO:0003723">
    <property type="term" value="F:RNA binding"/>
    <property type="evidence" value="ECO:0007669"/>
    <property type="project" value="InterPro"/>
</dbReference>
<dbReference type="Pfam" id="PF00849">
    <property type="entry name" value="PseudoU_synth_2"/>
    <property type="match status" value="1"/>
</dbReference>
<dbReference type="PANTHER" id="PTHR21600:SF40">
    <property type="entry name" value="PSEUDOURIDYLATE SYNTHASE RPUSD2"/>
    <property type="match status" value="1"/>
</dbReference>
<comment type="caution">
    <text evidence="4">The sequence shown here is derived from an EMBL/GenBank/DDBJ whole genome shotgun (WGS) entry which is preliminary data.</text>
</comment>
<dbReference type="PANTHER" id="PTHR21600">
    <property type="entry name" value="MITOCHONDRIAL RNA PSEUDOURIDINE SYNTHASE"/>
    <property type="match status" value="1"/>
</dbReference>
<reference evidence="4 5" key="1">
    <citation type="submission" date="2016-07" db="EMBL/GenBank/DDBJ databases">
        <title>Pervasive Adenine N6-methylation of Active Genes in Fungi.</title>
        <authorList>
            <consortium name="DOE Joint Genome Institute"/>
            <person name="Mondo S.J."/>
            <person name="Dannebaum R.O."/>
            <person name="Kuo R.C."/>
            <person name="Labutti K."/>
            <person name="Haridas S."/>
            <person name="Kuo A."/>
            <person name="Salamov A."/>
            <person name="Ahrendt S.R."/>
            <person name="Lipzen A."/>
            <person name="Sullivan W."/>
            <person name="Andreopoulos W.B."/>
            <person name="Clum A."/>
            <person name="Lindquist E."/>
            <person name="Daum C."/>
            <person name="Ramamoorthy G.K."/>
            <person name="Gryganskyi A."/>
            <person name="Culley D."/>
            <person name="Magnuson J.K."/>
            <person name="James T.Y."/>
            <person name="O'Malley M.A."/>
            <person name="Stajich J.E."/>
            <person name="Spatafora J.W."/>
            <person name="Visel A."/>
            <person name="Grigoriev I.V."/>
        </authorList>
    </citation>
    <scope>NUCLEOTIDE SEQUENCE [LARGE SCALE GENOMIC DNA]</scope>
    <source>
        <strain evidence="4 5">NRRL 1336</strain>
    </source>
</reference>
<dbReference type="InterPro" id="IPR006145">
    <property type="entry name" value="PsdUridine_synth_RsuA/RluA"/>
</dbReference>
<evidence type="ECO:0000256" key="1">
    <source>
        <dbReference type="PIRSR" id="PIRSR606225-1"/>
    </source>
</evidence>
<accession>A0A1X2I6Y0</accession>
<gene>
    <name evidence="4" type="ORF">BCR42DRAFT_422550</name>
</gene>
<dbReference type="GO" id="GO:0009982">
    <property type="term" value="F:pseudouridine synthase activity"/>
    <property type="evidence" value="ECO:0007669"/>
    <property type="project" value="InterPro"/>
</dbReference>
<feature type="active site" evidence="1">
    <location>
        <position position="255"/>
    </location>
</feature>
<dbReference type="AlphaFoldDB" id="A0A1X2I6Y0"/>
<sequence length="479" mass="55445">MDFWKIDFYLLPQLFRLSYSPSNMHRISAIRCNGQRYDGRLIAYIRRFWSTTDHSNNTAHYRKFSGTSTKGLNHHHRHTPSTTQYYPRPTALNATANHTNTKKVRYVDDLSSARYYLENGLRKVKPYYFDYLAHVKDRWVNRSCLSVLNTEFRDRNSEYFKMAIEKGFITINGQTVTNDTLFKEGDTMGHRVHRHEPPVTGAPIDIIHKDDDLLVIQKPGGIPAHPSGRYRHNTVVHILRKQYELPSLYPINRLDRLTSGLMMIGLNSKKARSIQQEMQSGSIEKEYLCRVDGEFPIGRIVCEAPMKTIAFKFSFQYVDFGPGSKHSKTIFERIHYNGRTSLVRCRPITGRTHQLRVHLRYLGYPIANDPVYGRHTPWSSQIDAIHPSPSSPEPCFSSVVEKMMEKTSFDSLDVSDGQPRCDDCHSLLVEDPLPSQDLGIWLHAKRYSGLHWSFDTGDSLPSWTHLDFDMDRKIIPAYM</sequence>
<dbReference type="InterPro" id="IPR006224">
    <property type="entry name" value="PsdUridine_synth_RluA-like_CS"/>
</dbReference>
<dbReference type="EMBL" id="MCGE01000024">
    <property type="protein sequence ID" value="ORZ10524.1"/>
    <property type="molecule type" value="Genomic_DNA"/>
</dbReference>
<comment type="function">
    <text evidence="2">Responsible for synthesis of pseudouridine from uracil.</text>
</comment>
<name>A0A1X2I6Y0_9FUNG</name>
<proteinExistence type="inferred from homology"/>
<evidence type="ECO:0000313" key="4">
    <source>
        <dbReference type="EMBL" id="ORZ10524.1"/>
    </source>
</evidence>
<dbReference type="OrthoDB" id="424794at2759"/>
<dbReference type="NCBIfam" id="TIGR00005">
    <property type="entry name" value="rluA_subfam"/>
    <property type="match status" value="1"/>
</dbReference>
<dbReference type="STRING" id="90262.A0A1X2I6Y0"/>
<dbReference type="GO" id="GO:0000455">
    <property type="term" value="P:enzyme-directed rRNA pseudouridine synthesis"/>
    <property type="evidence" value="ECO:0007669"/>
    <property type="project" value="TreeGrafter"/>
</dbReference>
<dbReference type="SUPFAM" id="SSF55120">
    <property type="entry name" value="Pseudouridine synthase"/>
    <property type="match status" value="1"/>
</dbReference>
<dbReference type="Proteomes" id="UP000193560">
    <property type="component" value="Unassembled WGS sequence"/>
</dbReference>
<comment type="catalytic activity">
    <reaction evidence="2">
        <text>a uridine in RNA = a pseudouridine in RNA</text>
        <dbReference type="Rhea" id="RHEA:48348"/>
        <dbReference type="Rhea" id="RHEA-COMP:12068"/>
        <dbReference type="Rhea" id="RHEA-COMP:12069"/>
        <dbReference type="ChEBI" id="CHEBI:65314"/>
        <dbReference type="ChEBI" id="CHEBI:65315"/>
    </reaction>
</comment>
<dbReference type="PROSITE" id="PS01129">
    <property type="entry name" value="PSI_RLU"/>
    <property type="match status" value="1"/>
</dbReference>